<dbReference type="Gene3D" id="3.40.50.720">
    <property type="entry name" value="NAD(P)-binding Rossmann-like Domain"/>
    <property type="match status" value="1"/>
</dbReference>
<dbReference type="RefSeq" id="XP_062791382.1">
    <property type="nucleotide sequence ID" value="XM_062935331.1"/>
</dbReference>
<dbReference type="InterPro" id="IPR002347">
    <property type="entry name" value="SDR_fam"/>
</dbReference>
<evidence type="ECO:0000313" key="3">
    <source>
        <dbReference type="Proteomes" id="UP001329825"/>
    </source>
</evidence>
<dbReference type="InterPro" id="IPR036291">
    <property type="entry name" value="NAD(P)-bd_dom_sf"/>
</dbReference>
<organism evidence="2 3">
    <name type="scientific">Kwoniella shivajii</name>
    <dbReference type="NCBI Taxonomy" id="564305"/>
    <lineage>
        <taxon>Eukaryota</taxon>
        <taxon>Fungi</taxon>
        <taxon>Dikarya</taxon>
        <taxon>Basidiomycota</taxon>
        <taxon>Agaricomycotina</taxon>
        <taxon>Tremellomycetes</taxon>
        <taxon>Tremellales</taxon>
        <taxon>Cryptococcaceae</taxon>
        <taxon>Kwoniella</taxon>
    </lineage>
</organism>
<sequence length="271" mass="29759">MSTTRTVVFITGANTGIGYQTVLHLLKSDLPYHIFLGARSDEKSNKAIETLKQEVPYTTSELTPAVVDLESDDSIERAFKAVQTVTDRIDVLINNAGVELDSVGPQNGLSTREIFDKTWTTNVTGPHILTAKFIPSLIKSSNPRLLFITSGTASFALSQNPEFILNKYPVAGWPKPHQRELPAYKASKVGLNMIMRDWHRILKNDGVKVWTVNPGLVVTGLGGDPELLRKIGAGDPSGSGEFITAVVEGKRDQDVGKTVQRQWLYGNILPF</sequence>
<evidence type="ECO:0000313" key="2">
    <source>
        <dbReference type="EMBL" id="WRT66642.1"/>
    </source>
</evidence>
<proteinExistence type="inferred from homology"/>
<dbReference type="PANTHER" id="PTHR43544">
    <property type="entry name" value="SHORT-CHAIN DEHYDROGENASE/REDUCTASE"/>
    <property type="match status" value="1"/>
</dbReference>
<accession>A0ABZ1D232</accession>
<dbReference type="SUPFAM" id="SSF51735">
    <property type="entry name" value="NAD(P)-binding Rossmann-fold domains"/>
    <property type="match status" value="1"/>
</dbReference>
<evidence type="ECO:0000256" key="1">
    <source>
        <dbReference type="ARBA" id="ARBA00006484"/>
    </source>
</evidence>
<reference evidence="2 3" key="1">
    <citation type="submission" date="2024-01" db="EMBL/GenBank/DDBJ databases">
        <title>Comparative genomics of Cryptococcus and Kwoniella reveals pathogenesis evolution and contrasting modes of karyotype evolution via chromosome fusion or intercentromeric recombination.</title>
        <authorList>
            <person name="Coelho M.A."/>
            <person name="David-Palma M."/>
            <person name="Shea T."/>
            <person name="Bowers K."/>
            <person name="McGinley-Smith S."/>
            <person name="Mohammad A.W."/>
            <person name="Gnirke A."/>
            <person name="Yurkov A.M."/>
            <person name="Nowrousian M."/>
            <person name="Sun S."/>
            <person name="Cuomo C.A."/>
            <person name="Heitman J."/>
        </authorList>
    </citation>
    <scope>NUCLEOTIDE SEQUENCE [LARGE SCALE GENOMIC DNA]</scope>
    <source>
        <strain evidence="2">CBS 11374</strain>
    </source>
</reference>
<evidence type="ECO:0008006" key="4">
    <source>
        <dbReference type="Google" id="ProtNLM"/>
    </source>
</evidence>
<comment type="similarity">
    <text evidence="1">Belongs to the short-chain dehydrogenases/reductases (SDR) family.</text>
</comment>
<dbReference type="EMBL" id="CP141884">
    <property type="protein sequence ID" value="WRT66642.1"/>
    <property type="molecule type" value="Genomic_DNA"/>
</dbReference>
<dbReference type="InterPro" id="IPR051468">
    <property type="entry name" value="Fungal_SecMetab_SDRs"/>
</dbReference>
<dbReference type="Pfam" id="PF00106">
    <property type="entry name" value="adh_short"/>
    <property type="match status" value="2"/>
</dbReference>
<gene>
    <name evidence="2" type="ORF">IL334_003601</name>
</gene>
<protein>
    <recommendedName>
        <fullName evidence="4">Short-chain dehydrogenase</fullName>
    </recommendedName>
</protein>
<dbReference type="Proteomes" id="UP001329825">
    <property type="component" value="Chromosome 4"/>
</dbReference>
<name>A0ABZ1D232_9TREE</name>
<dbReference type="PRINTS" id="PR00081">
    <property type="entry name" value="GDHRDH"/>
</dbReference>
<keyword evidence="3" id="KW-1185">Reference proteome</keyword>
<dbReference type="PANTHER" id="PTHR43544:SF32">
    <property type="entry name" value="CHAIN DEHYDROGENASE, PUTATIVE (AFU_ORTHOLOGUE AFUA_5G01530)-RELATED"/>
    <property type="match status" value="1"/>
</dbReference>
<dbReference type="GeneID" id="87955732"/>